<feature type="domain" description="Phosphohydrolase-associated" evidence="2">
    <location>
        <begin position="1"/>
        <end position="87"/>
    </location>
</feature>
<organism evidence="3 4">
    <name type="scientific">Mycobacterium ulcerans str. Harvey</name>
    <dbReference type="NCBI Taxonomy" id="1299332"/>
    <lineage>
        <taxon>Bacteria</taxon>
        <taxon>Bacillati</taxon>
        <taxon>Actinomycetota</taxon>
        <taxon>Actinomycetes</taxon>
        <taxon>Mycobacteriales</taxon>
        <taxon>Mycobacteriaceae</taxon>
        <taxon>Mycobacterium</taxon>
        <taxon>Mycobacterium ulcerans group</taxon>
    </lineage>
</organism>
<protein>
    <submittedName>
        <fullName evidence="3">Phosphohydrolase-associated domain protein</fullName>
    </submittedName>
</protein>
<evidence type="ECO:0000313" key="3">
    <source>
        <dbReference type="EMBL" id="EUA91133.1"/>
    </source>
</evidence>
<keyword evidence="4" id="KW-1185">Reference proteome</keyword>
<name>A0ABN0R2Y5_MYCUL</name>
<accession>A0ABN0R2Y5</accession>
<reference evidence="3 4" key="1">
    <citation type="submission" date="2014-01" db="EMBL/GenBank/DDBJ databases">
        <authorList>
            <person name="Dobos K."/>
            <person name="Lenaerts A."/>
            <person name="Ordway D."/>
            <person name="DeGroote M.A."/>
            <person name="Parker T."/>
            <person name="Sizemore C."/>
            <person name="Tallon L.J."/>
            <person name="Sadzewicz L.K."/>
            <person name="Sengamalay N."/>
            <person name="Fraser C.M."/>
            <person name="Hine E."/>
            <person name="Shefchek K.A."/>
            <person name="Das S.P."/>
            <person name="Tettelin H."/>
        </authorList>
    </citation>
    <scope>NUCLEOTIDE SEQUENCE [LARGE SCALE GENOMIC DNA]</scope>
    <source>
        <strain evidence="3 4">Harvey</strain>
    </source>
</reference>
<dbReference type="EMBL" id="JAOL01000094">
    <property type="protein sequence ID" value="EUA91133.1"/>
    <property type="molecule type" value="Genomic_DNA"/>
</dbReference>
<evidence type="ECO:0000259" key="2">
    <source>
        <dbReference type="Pfam" id="PF13286"/>
    </source>
</evidence>
<dbReference type="Pfam" id="PF13286">
    <property type="entry name" value="HD_assoc"/>
    <property type="match status" value="1"/>
</dbReference>
<keyword evidence="1" id="KW-0378">Hydrolase</keyword>
<comment type="caution">
    <text evidence="3">The sequence shown here is derived from an EMBL/GenBank/DDBJ whole genome shotgun (WGS) entry which is preliminary data.</text>
</comment>
<gene>
    <name evidence="3" type="ORF">I551_2354</name>
</gene>
<dbReference type="InterPro" id="IPR026875">
    <property type="entry name" value="PHydrolase_assoc_dom"/>
</dbReference>
<evidence type="ECO:0000256" key="1">
    <source>
        <dbReference type="ARBA" id="ARBA00022801"/>
    </source>
</evidence>
<proteinExistence type="predicted"/>
<sequence>MPELVRAEVAVLKILALQFIMSDPRHLETQARQRERIHRVAQLLYAGAPRTLDPIFAAAFNAAGDDGARMRVVVDQIASYTEGRLERIDAAQLGDGRVG</sequence>
<evidence type="ECO:0000313" key="4">
    <source>
        <dbReference type="Proteomes" id="UP000020681"/>
    </source>
</evidence>
<dbReference type="Proteomes" id="UP000020681">
    <property type="component" value="Unassembled WGS sequence"/>
</dbReference>